<dbReference type="InterPro" id="IPR045090">
    <property type="entry name" value="Pept_M3A_M3B"/>
</dbReference>
<evidence type="ECO:0000256" key="2">
    <source>
        <dbReference type="ARBA" id="ARBA00022723"/>
    </source>
</evidence>
<dbReference type="AlphaFoldDB" id="A0A1Q9DBL7"/>
<keyword evidence="2 6" id="KW-0479">Metal-binding</keyword>
<reference evidence="9 10" key="1">
    <citation type="submission" date="2016-02" db="EMBL/GenBank/DDBJ databases">
        <title>Genome analysis of coral dinoflagellate symbionts highlights evolutionary adaptations to a symbiotic lifestyle.</title>
        <authorList>
            <person name="Aranda M."/>
            <person name="Li Y."/>
            <person name="Liew Y.J."/>
            <person name="Baumgarten S."/>
            <person name="Simakov O."/>
            <person name="Wilson M."/>
            <person name="Piel J."/>
            <person name="Ashoor H."/>
            <person name="Bougouffa S."/>
            <person name="Bajic V.B."/>
            <person name="Ryu T."/>
            <person name="Ravasi T."/>
            <person name="Bayer T."/>
            <person name="Micklem G."/>
            <person name="Kim H."/>
            <person name="Bhak J."/>
            <person name="Lajeunesse T.C."/>
            <person name="Voolstra C.R."/>
        </authorList>
    </citation>
    <scope>NUCLEOTIDE SEQUENCE [LARGE SCALE GENOMIC DNA]</scope>
    <source>
        <strain evidence="9 10">CCMP2467</strain>
    </source>
</reference>
<dbReference type="PANTHER" id="PTHR11804:SF84">
    <property type="entry name" value="SACCHAROLYSIN"/>
    <property type="match status" value="1"/>
</dbReference>
<evidence type="ECO:0000313" key="9">
    <source>
        <dbReference type="EMBL" id="OLP92490.1"/>
    </source>
</evidence>
<organism evidence="9 10">
    <name type="scientific">Symbiodinium microadriaticum</name>
    <name type="common">Dinoflagellate</name>
    <name type="synonym">Zooxanthella microadriatica</name>
    <dbReference type="NCBI Taxonomy" id="2951"/>
    <lineage>
        <taxon>Eukaryota</taxon>
        <taxon>Sar</taxon>
        <taxon>Alveolata</taxon>
        <taxon>Dinophyceae</taxon>
        <taxon>Suessiales</taxon>
        <taxon>Symbiodiniaceae</taxon>
        <taxon>Symbiodinium</taxon>
    </lineage>
</organism>
<evidence type="ECO:0000256" key="3">
    <source>
        <dbReference type="ARBA" id="ARBA00022801"/>
    </source>
</evidence>
<evidence type="ECO:0000259" key="8">
    <source>
        <dbReference type="Pfam" id="PF01432"/>
    </source>
</evidence>
<name>A0A1Q9DBL7_SYMMI</name>
<feature type="coiled-coil region" evidence="7">
    <location>
        <begin position="895"/>
        <end position="1055"/>
    </location>
</feature>
<keyword evidence="7" id="KW-0175">Coiled coil</keyword>
<keyword evidence="1 6" id="KW-0645">Protease</keyword>
<dbReference type="OrthoDB" id="426292at2759"/>
<evidence type="ECO:0000313" key="10">
    <source>
        <dbReference type="Proteomes" id="UP000186817"/>
    </source>
</evidence>
<accession>A0A1Q9DBL7</accession>
<keyword evidence="10" id="KW-1185">Reference proteome</keyword>
<dbReference type="SUPFAM" id="SSF55486">
    <property type="entry name" value="Metalloproteases ('zincins'), catalytic domain"/>
    <property type="match status" value="1"/>
</dbReference>
<keyword evidence="4 6" id="KW-0862">Zinc</keyword>
<gene>
    <name evidence="9" type="primary">prlC</name>
    <name evidence="9" type="ORF">AK812_SmicGene25686</name>
</gene>
<keyword evidence="5 6" id="KW-0482">Metalloprotease</keyword>
<protein>
    <submittedName>
        <fullName evidence="9">Oligopeptidase A</fullName>
    </submittedName>
</protein>
<dbReference type="GO" id="GO:0006518">
    <property type="term" value="P:peptide metabolic process"/>
    <property type="evidence" value="ECO:0007669"/>
    <property type="project" value="TreeGrafter"/>
</dbReference>
<evidence type="ECO:0000256" key="6">
    <source>
        <dbReference type="RuleBase" id="RU003435"/>
    </source>
</evidence>
<dbReference type="Proteomes" id="UP000186817">
    <property type="component" value="Unassembled WGS sequence"/>
</dbReference>
<dbReference type="OMA" id="IVAITHE"/>
<sequence>MIRAPIINTALNAASTLRQVLSGKNAFEEVISARGAQELCLRDVSSAPLWLLACRRARGHAEKAFATGCPTEVATSLARWSELTRFGQALQHVGVLRPALVQRHLTKLAMSWYETAVARGVQSGLLNPAEVRGIPASVLLRASVEDSTSELLTLAQKQQENLQVCLQKGLAGQKHLHMNDEDLRGLTEQMKSVYASDLGSAAVWRRAKYKVPVRAADPGIGGSPSASFAANALVLWEDGARLDDGEGVQTIVVDGNPVKMDRLGPLVINTDGSIARINNWHEMTEHEQTNTLRVLGKRNKMRLAKLQQELHEGASATGDANPVADSWQDMHKISDYCQNASTRQRMFEAYYGGFDTSVDEAALELLRTRRQIAQQLGFRSWADLEMAPLALGDEAGARRFLDLCWKDAQASLAPVHKRIEERNSRDASGSAQRDRKVSQVDEAFWHSHLSRQSDIWKFAEYLPLEKCLPGLLDIVGKVYGVTFREATGSGFFSRLAGGWRTSLKIFEVVDGAPRPAGVKRDPGRGRVGYVYLDLYARRMSMLGQEAVEQPGACTLCPGHAYVSCNMFRPPLGRSKLMNVEEAVALAHELGHAIHMLCHPGSPCDFGDMPLDLVELPSTLVETIVLQPQSLAKYTCHYNSNRPAPESLIRSCQRNQRYFINAMQHASISLGVHAEAFDPFKATPADLRAEAVSLWQRYSLVPADPAFHPFGTDAGVHVSAGGNQVAYLLCYLRVAGILQANNGRKDGDAVWLQPDFPKRIRGQLLDQDFASKGWASRFPAKAGGQLRPHPLPPLPKDTSALLRLEVGSAIESPKPSQFTPHEMAPNAGIVIRYGYSTELHTTQKLASYSRRVFSAMAPSRGPLEEAMKAKLRQMQVARDADLGRLQEQLSANLATVQNRDEELMAAEARLQAWSAEAAQLRTSAQGEAQLRASCERQSAVLRSKLEQASASHSQLETQLRELQTELNEEATAAQRYKDCNSTLEEELKQAQASAAKSAMTCVELEEELLSIRQEEAQTSAACRQQHEASQQYQLEMKQLQEALSSAEHREALLRQNEETAQREKEEQHAHLARLESHVPCRACFAASNPLQELTTGRWHRCRRIRNAVLSSRKLYQRIWHRWT</sequence>
<evidence type="ECO:0000256" key="7">
    <source>
        <dbReference type="SAM" id="Coils"/>
    </source>
</evidence>
<comment type="caution">
    <text evidence="9">The sequence shown here is derived from an EMBL/GenBank/DDBJ whole genome shotgun (WGS) entry which is preliminary data.</text>
</comment>
<dbReference type="Pfam" id="PF01432">
    <property type="entry name" value="Peptidase_M3"/>
    <property type="match status" value="1"/>
</dbReference>
<dbReference type="Gene3D" id="1.10.1370.40">
    <property type="match status" value="1"/>
</dbReference>
<dbReference type="GO" id="GO:0046872">
    <property type="term" value="F:metal ion binding"/>
    <property type="evidence" value="ECO:0007669"/>
    <property type="project" value="UniProtKB-UniRule"/>
</dbReference>
<keyword evidence="3 6" id="KW-0378">Hydrolase</keyword>
<dbReference type="EMBL" id="LSRX01000619">
    <property type="protein sequence ID" value="OLP92490.1"/>
    <property type="molecule type" value="Genomic_DNA"/>
</dbReference>
<evidence type="ECO:0000256" key="5">
    <source>
        <dbReference type="ARBA" id="ARBA00023049"/>
    </source>
</evidence>
<dbReference type="PANTHER" id="PTHR11804">
    <property type="entry name" value="PROTEASE M3 THIMET OLIGOPEPTIDASE-RELATED"/>
    <property type="match status" value="1"/>
</dbReference>
<dbReference type="InterPro" id="IPR001567">
    <property type="entry name" value="Pept_M3A_M3B_dom"/>
</dbReference>
<proteinExistence type="inferred from homology"/>
<dbReference type="GO" id="GO:0006508">
    <property type="term" value="P:proteolysis"/>
    <property type="evidence" value="ECO:0007669"/>
    <property type="project" value="UniProtKB-KW"/>
</dbReference>
<dbReference type="GO" id="GO:0004222">
    <property type="term" value="F:metalloendopeptidase activity"/>
    <property type="evidence" value="ECO:0007669"/>
    <property type="project" value="InterPro"/>
</dbReference>
<comment type="similarity">
    <text evidence="6">Belongs to the peptidase M3 family.</text>
</comment>
<feature type="domain" description="Peptidase M3A/M3B catalytic" evidence="8">
    <location>
        <begin position="336"/>
        <end position="704"/>
    </location>
</feature>
<comment type="cofactor">
    <cofactor evidence="6">
        <name>Zn(2+)</name>
        <dbReference type="ChEBI" id="CHEBI:29105"/>
    </cofactor>
    <text evidence="6">Binds 1 zinc ion.</text>
</comment>
<evidence type="ECO:0000256" key="4">
    <source>
        <dbReference type="ARBA" id="ARBA00022833"/>
    </source>
</evidence>
<evidence type="ECO:0000256" key="1">
    <source>
        <dbReference type="ARBA" id="ARBA00022670"/>
    </source>
</evidence>